<accession>A0A4Z2DKZ3</accession>
<dbReference type="OrthoDB" id="6261600at2759"/>
<dbReference type="AlphaFoldDB" id="A0A4Z2DKZ3"/>
<reference evidence="2 3" key="1">
    <citation type="submission" date="2019-03" db="EMBL/GenBank/DDBJ databases">
        <title>An improved genome assembly of the fluke Schistosoma japonicum.</title>
        <authorList>
            <person name="Hu W."/>
            <person name="Luo F."/>
            <person name="Yin M."/>
            <person name="Mo X."/>
            <person name="Sun C."/>
            <person name="Wu Q."/>
            <person name="Zhu B."/>
            <person name="Xiang M."/>
            <person name="Wang J."/>
            <person name="Wang Y."/>
            <person name="Zhang T."/>
            <person name="Xu B."/>
            <person name="Zheng H."/>
            <person name="Feng Z."/>
        </authorList>
    </citation>
    <scope>NUCLEOTIDE SEQUENCE [LARGE SCALE GENOMIC DNA]</scope>
    <source>
        <strain evidence="2">HuSjv2</strain>
        <tissue evidence="2">Worms</tissue>
    </source>
</reference>
<feature type="compositionally biased region" description="Polar residues" evidence="1">
    <location>
        <begin position="71"/>
        <end position="80"/>
    </location>
</feature>
<dbReference type="InterPro" id="IPR013730">
    <property type="entry name" value="Fyv7/TAP26"/>
</dbReference>
<dbReference type="EMBL" id="SKCS01000095">
    <property type="protein sequence ID" value="TNN17214.1"/>
    <property type="molecule type" value="Genomic_DNA"/>
</dbReference>
<comment type="caution">
    <text evidence="2">The sequence shown here is derived from an EMBL/GenBank/DDBJ whole genome shotgun (WGS) entry which is preliminary data.</text>
</comment>
<name>A0A4Z2DKZ3_SCHJA</name>
<evidence type="ECO:0000256" key="1">
    <source>
        <dbReference type="SAM" id="MobiDB-lite"/>
    </source>
</evidence>
<feature type="compositionally biased region" description="Basic residues" evidence="1">
    <location>
        <begin position="19"/>
        <end position="31"/>
    </location>
</feature>
<proteinExistence type="predicted"/>
<evidence type="ECO:0000313" key="2">
    <source>
        <dbReference type="EMBL" id="TNN17214.1"/>
    </source>
</evidence>
<evidence type="ECO:0000313" key="3">
    <source>
        <dbReference type="Proteomes" id="UP000311919"/>
    </source>
</evidence>
<feature type="compositionally biased region" description="Basic and acidic residues" evidence="1">
    <location>
        <begin position="1"/>
        <end position="11"/>
    </location>
</feature>
<sequence>MKQRQGKDKRVTSSISLKHEKKKAKEHRPKKTKFHELMLRQKQLKEIKLEKNKEIEEKRKKRLHQRKERNVSMQKLTSKGQPVMRHRIKLLLKQMCPENA</sequence>
<dbReference type="Pfam" id="PF08524">
    <property type="entry name" value="rRNA_processing"/>
    <property type="match status" value="1"/>
</dbReference>
<feature type="region of interest" description="Disordered" evidence="1">
    <location>
        <begin position="56"/>
        <end position="85"/>
    </location>
</feature>
<protein>
    <submittedName>
        <fullName evidence="2">Uncharacterized protein</fullName>
    </submittedName>
</protein>
<feature type="region of interest" description="Disordered" evidence="1">
    <location>
        <begin position="1"/>
        <end position="31"/>
    </location>
</feature>
<keyword evidence="3" id="KW-1185">Reference proteome</keyword>
<organism evidence="2 3">
    <name type="scientific">Schistosoma japonicum</name>
    <name type="common">Blood fluke</name>
    <dbReference type="NCBI Taxonomy" id="6182"/>
    <lineage>
        <taxon>Eukaryota</taxon>
        <taxon>Metazoa</taxon>
        <taxon>Spiralia</taxon>
        <taxon>Lophotrochozoa</taxon>
        <taxon>Platyhelminthes</taxon>
        <taxon>Trematoda</taxon>
        <taxon>Digenea</taxon>
        <taxon>Strigeidida</taxon>
        <taxon>Schistosomatoidea</taxon>
        <taxon>Schistosomatidae</taxon>
        <taxon>Schistosoma</taxon>
    </lineage>
</organism>
<gene>
    <name evidence="2" type="ORF">EWB00_011322</name>
</gene>
<dbReference type="Proteomes" id="UP000311919">
    <property type="component" value="Unassembled WGS sequence"/>
</dbReference>